<organism evidence="2 3">
    <name type="scientific">Rhodohalobacter sulfatireducens</name>
    <dbReference type="NCBI Taxonomy" id="2911366"/>
    <lineage>
        <taxon>Bacteria</taxon>
        <taxon>Pseudomonadati</taxon>
        <taxon>Balneolota</taxon>
        <taxon>Balneolia</taxon>
        <taxon>Balneolales</taxon>
        <taxon>Balneolaceae</taxon>
        <taxon>Rhodohalobacter</taxon>
    </lineage>
</organism>
<dbReference type="Gene3D" id="1.20.1640.10">
    <property type="entry name" value="Multidrug efflux transporter AcrB transmembrane domain"/>
    <property type="match status" value="2"/>
</dbReference>
<dbReference type="RefSeq" id="WP_237852536.1">
    <property type="nucleotide sequence ID" value="NZ_JAKLWS010000003.1"/>
</dbReference>
<keyword evidence="3" id="KW-1185">Reference proteome</keyword>
<dbReference type="PANTHER" id="PTHR32063">
    <property type="match status" value="1"/>
</dbReference>
<dbReference type="SUPFAM" id="SSF82693">
    <property type="entry name" value="Multidrug efflux transporter AcrB pore domain, PN1, PN2, PC1 and PC2 subdomains"/>
    <property type="match status" value="3"/>
</dbReference>
<name>A0ABS9KA32_9BACT</name>
<feature type="transmembrane region" description="Helical" evidence="1">
    <location>
        <begin position="940"/>
        <end position="960"/>
    </location>
</feature>
<dbReference type="Pfam" id="PF00873">
    <property type="entry name" value="ACR_tran"/>
    <property type="match status" value="1"/>
</dbReference>
<feature type="transmembrane region" description="Helical" evidence="1">
    <location>
        <begin position="404"/>
        <end position="429"/>
    </location>
</feature>
<dbReference type="Gene3D" id="3.30.70.1430">
    <property type="entry name" value="Multidrug efflux transporter AcrB pore domain"/>
    <property type="match status" value="2"/>
</dbReference>
<feature type="transmembrane region" description="Helical" evidence="1">
    <location>
        <begin position="1091"/>
        <end position="1123"/>
    </location>
</feature>
<evidence type="ECO:0000313" key="3">
    <source>
        <dbReference type="Proteomes" id="UP001165366"/>
    </source>
</evidence>
<feature type="transmembrane region" description="Helical" evidence="1">
    <location>
        <begin position="479"/>
        <end position="507"/>
    </location>
</feature>
<sequence length="1169" mass="129129">MSKDLNSSPIKKSMAPAEDRKEFGLSSFSINNRVSVLVMVVLIAILGVQSYMSIPKEAQPDITIPNIIVITLYPGVSPVDMESLITRKLEEELATISDIKEMTSTTTEGYSSINLEFNTDVNIDEALQKVREKVDLAKPELPSAAEDPIIQEINVSEFPIMQVNVSGSYGLDDLKIVAEDLQDRIEMIPQVLEVNLAGGIEKEVQVDVDLQMLKYYGVSMGDIILAIQNENVTIPAGTVDVGNKKFLMRVPGEYDSPAPIEDIVIDAPNDAPIYIRDVADVRFTQKERESYAYLNGDPVITLSVTKRTGTNIIEAAQSVRNIIDQRLPGMPPTTNVKITSDMSEEINMMVSSLENNIISGLFLVVGVLLFFLGVRNASFVGISIPLSMFISFIVLQASGITMNMIVLFSLILALGMLVDNAIVVVENIFRYLEEGYDNFEAAKKGTGEVALPIISGTMTTLAAFLPIAFWPGIVGDFMSYLPITLIITLSSSLFVGLVINPVLCAVFMKLETGEGNRKVTLTKKGKWALRIIGAVLLGMLLVGNPIFWGMAIILGAILFLSFKYFMKPISLWWQTRGLNKVLNYYESTLKWSLGHRFTVLGISFFVLISSFVVFGVFNQGVEFFPEDIPPKRVYVQIETPAGTNVEFTRQIAQELESRLDQLDNYRDVETIVNTPGAPVSSGMDMSGGNTANRGTIVLSFVDYNERVGSTFDSIEQLREILPAGIAGAEITVERQQDGPPTGKPINLEIVGQDLEQLDSISQEILSILENDPIYGKLDGLETDLPEPRPQTRITVDREKAAIYGVNTSSVGNTIRQAINGVEASQYREGNDEYDIIVRLAKKYREDLSTLNNLTVMGEEGRQIPLSEIAEWHVEEGYGGIRRIDQDRVVSVQADVRSNFNSNAVLAEAQQLLEPHLQNLPSGVTTSWTGQNEEQDEAQEFLTNAFLIALALMAFILISQFNSVAKPFIVLTSVIMSISGVLYGLIVFQMPFGIIMTGIGVISLAGVVVNNAIVMIDYIDILRSRDKMNLYDALVQGGLVRFRPVILTAITTTLGLVPLAIGFNLDFIVLANEPMLFLNNIGEYVYWGGVQAAWWSGMAIAVICGLMFATFLTLILVPVLYYIIEEARRGTNKYFFDTVNPAIIIDHSDVIKQNGLPKTKEQEQEKEYHH</sequence>
<dbReference type="Gene3D" id="3.30.2090.10">
    <property type="entry name" value="Multidrug efflux transporter AcrB TolC docking domain, DN and DC subdomains"/>
    <property type="match status" value="2"/>
</dbReference>
<reference evidence="2" key="2">
    <citation type="submission" date="2024-05" db="EMBL/GenBank/DDBJ databases">
        <title>Rhodohalobacter halophilus gen. nov., sp. nov., a moderately halophilic member of the family Balneolaceae.</title>
        <authorList>
            <person name="Xia J."/>
        </authorList>
    </citation>
    <scope>NUCLEOTIDE SEQUENCE</scope>
    <source>
        <strain evidence="2">WB101</strain>
    </source>
</reference>
<dbReference type="EMBL" id="JAKLWS010000003">
    <property type="protein sequence ID" value="MCG2587693.1"/>
    <property type="molecule type" value="Genomic_DNA"/>
</dbReference>
<reference evidence="2" key="1">
    <citation type="submission" date="2022-01" db="EMBL/GenBank/DDBJ databases">
        <authorList>
            <person name="Wang Y."/>
        </authorList>
    </citation>
    <scope>NUCLEOTIDE SEQUENCE</scope>
    <source>
        <strain evidence="2">WB101</strain>
    </source>
</reference>
<dbReference type="InterPro" id="IPR027463">
    <property type="entry name" value="AcrB_DN_DC_subdom"/>
</dbReference>
<dbReference type="InterPro" id="IPR001036">
    <property type="entry name" value="Acrflvin-R"/>
</dbReference>
<feature type="transmembrane region" description="Helical" evidence="1">
    <location>
        <begin position="967"/>
        <end position="987"/>
    </location>
</feature>
<evidence type="ECO:0000256" key="1">
    <source>
        <dbReference type="SAM" id="Phobius"/>
    </source>
</evidence>
<gene>
    <name evidence="2" type="ORF">L6773_03880</name>
</gene>
<keyword evidence="1" id="KW-0472">Membrane</keyword>
<dbReference type="PRINTS" id="PR00702">
    <property type="entry name" value="ACRIFLAVINRP"/>
</dbReference>
<evidence type="ECO:0000313" key="2">
    <source>
        <dbReference type="EMBL" id="MCG2587693.1"/>
    </source>
</evidence>
<dbReference type="SUPFAM" id="SSF82866">
    <property type="entry name" value="Multidrug efflux transporter AcrB transmembrane domain"/>
    <property type="match status" value="2"/>
</dbReference>
<feature type="transmembrane region" description="Helical" evidence="1">
    <location>
        <begin position="357"/>
        <end position="374"/>
    </location>
</feature>
<feature type="transmembrane region" description="Helical" evidence="1">
    <location>
        <begin position="1044"/>
        <end position="1071"/>
    </location>
</feature>
<feature type="transmembrane region" description="Helical" evidence="1">
    <location>
        <begin position="597"/>
        <end position="617"/>
    </location>
</feature>
<feature type="transmembrane region" description="Helical" evidence="1">
    <location>
        <begin position="527"/>
        <end position="542"/>
    </location>
</feature>
<dbReference type="SUPFAM" id="SSF82714">
    <property type="entry name" value="Multidrug efflux transporter AcrB TolC docking domain, DN and DC subdomains"/>
    <property type="match status" value="2"/>
</dbReference>
<feature type="transmembrane region" description="Helical" evidence="1">
    <location>
        <begin position="993"/>
        <end position="1018"/>
    </location>
</feature>
<comment type="caution">
    <text evidence="2">The sequence shown here is derived from an EMBL/GenBank/DDBJ whole genome shotgun (WGS) entry which is preliminary data.</text>
</comment>
<keyword evidence="1" id="KW-0812">Transmembrane</keyword>
<feature type="transmembrane region" description="Helical" evidence="1">
    <location>
        <begin position="379"/>
        <end position="398"/>
    </location>
</feature>
<dbReference type="PANTHER" id="PTHR32063:SF0">
    <property type="entry name" value="SWARMING MOTILITY PROTEIN SWRC"/>
    <property type="match status" value="1"/>
</dbReference>
<dbReference type="Gene3D" id="3.30.70.1320">
    <property type="entry name" value="Multidrug efflux transporter AcrB pore domain like"/>
    <property type="match status" value="1"/>
</dbReference>
<accession>A0ABS9KA32</accession>
<dbReference type="Gene3D" id="3.30.70.1440">
    <property type="entry name" value="Multidrug efflux transporter AcrB pore domain"/>
    <property type="match status" value="1"/>
</dbReference>
<feature type="transmembrane region" description="Helical" evidence="1">
    <location>
        <begin position="548"/>
        <end position="566"/>
    </location>
</feature>
<dbReference type="Proteomes" id="UP001165366">
    <property type="component" value="Unassembled WGS sequence"/>
</dbReference>
<feature type="transmembrane region" description="Helical" evidence="1">
    <location>
        <begin position="449"/>
        <end position="473"/>
    </location>
</feature>
<proteinExistence type="predicted"/>
<keyword evidence="1" id="KW-1133">Transmembrane helix</keyword>
<protein>
    <submittedName>
        <fullName evidence="2">Efflux RND transporter permease subunit</fullName>
    </submittedName>
</protein>